<dbReference type="GO" id="GO:0016747">
    <property type="term" value="F:acyltransferase activity, transferring groups other than amino-acyl groups"/>
    <property type="evidence" value="ECO:0007669"/>
    <property type="project" value="InterPro"/>
</dbReference>
<dbReference type="AlphaFoldDB" id="A0A1B2IXA6"/>
<dbReference type="OrthoDB" id="9796171at2"/>
<dbReference type="PROSITE" id="PS51186">
    <property type="entry name" value="GNAT"/>
    <property type="match status" value="1"/>
</dbReference>
<dbReference type="InterPro" id="IPR000182">
    <property type="entry name" value="GNAT_dom"/>
</dbReference>
<gene>
    <name evidence="2" type="ORF">AYR63_05655</name>
</gene>
<dbReference type="Proteomes" id="UP000093267">
    <property type="component" value="Chromosome"/>
</dbReference>
<name>A0A1B2IXA6_9LACO</name>
<keyword evidence="2" id="KW-0808">Transferase</keyword>
<dbReference type="InterPro" id="IPR016181">
    <property type="entry name" value="Acyl_CoA_acyltransferase"/>
</dbReference>
<evidence type="ECO:0000313" key="3">
    <source>
        <dbReference type="Proteomes" id="UP000093267"/>
    </source>
</evidence>
<dbReference type="SUPFAM" id="SSF55729">
    <property type="entry name" value="Acyl-CoA N-acyltransferases (Nat)"/>
    <property type="match status" value="1"/>
</dbReference>
<dbReference type="KEGG" id="lpd:AYR62_14665"/>
<accession>A0A1B2IXA6</accession>
<proteinExistence type="predicted"/>
<sequence length="145" mass="16709">MWQVKPFAELTATEYFECLKLRVKTFVVDQNRVYQEVDDNDLKAVHIFNQVDDQVVAYARVFQTHAQTVTFGRVVTDDAHRGTGMGNDLMHQIMTVVQQDFPDLTISIEAQVQVQGYYRKFGFETEGDTFIFNSTPHIKMVHSAL</sequence>
<protein>
    <submittedName>
        <fullName evidence="2">GNAT family acetyltransferase</fullName>
    </submittedName>
</protein>
<keyword evidence="3" id="KW-1185">Reference proteome</keyword>
<dbReference type="RefSeq" id="WP_065928630.1">
    <property type="nucleotide sequence ID" value="NZ_CP014915.1"/>
</dbReference>
<reference evidence="2 3" key="1">
    <citation type="submission" date="2016-03" db="EMBL/GenBank/DDBJ databases">
        <title>Pediococcus and Lactobacillus from brewery environment - whole genome sequencing and assembly.</title>
        <authorList>
            <person name="Behr J."/>
            <person name="Geissler A.J."/>
            <person name="Vogel R.F."/>
        </authorList>
    </citation>
    <scope>NUCLEOTIDE SEQUENCE [LARGE SCALE GENOMIC DNA]</scope>
    <source>
        <strain evidence="2 3">TMW 1.1995</strain>
    </source>
</reference>
<dbReference type="Gene3D" id="3.40.630.30">
    <property type="match status" value="1"/>
</dbReference>
<dbReference type="STRING" id="240427.AYR62_14665"/>
<organism evidence="2 3">
    <name type="scientific">Secundilactobacillus paracollinoides</name>
    <dbReference type="NCBI Taxonomy" id="240427"/>
    <lineage>
        <taxon>Bacteria</taxon>
        <taxon>Bacillati</taxon>
        <taxon>Bacillota</taxon>
        <taxon>Bacilli</taxon>
        <taxon>Lactobacillales</taxon>
        <taxon>Lactobacillaceae</taxon>
        <taxon>Secundilactobacillus</taxon>
    </lineage>
</organism>
<evidence type="ECO:0000259" key="1">
    <source>
        <dbReference type="PROSITE" id="PS51186"/>
    </source>
</evidence>
<feature type="domain" description="N-acetyltransferase" evidence="1">
    <location>
        <begin position="5"/>
        <end position="145"/>
    </location>
</feature>
<evidence type="ECO:0000313" key="2">
    <source>
        <dbReference type="EMBL" id="ANZ66671.1"/>
    </source>
</evidence>
<dbReference type="Pfam" id="PF13673">
    <property type="entry name" value="Acetyltransf_10"/>
    <property type="match status" value="1"/>
</dbReference>
<dbReference type="EMBL" id="CP014924">
    <property type="protein sequence ID" value="ANZ66671.1"/>
    <property type="molecule type" value="Genomic_DNA"/>
</dbReference>